<dbReference type="Proteomes" id="UP000654370">
    <property type="component" value="Unassembled WGS sequence"/>
</dbReference>
<name>A0A8H7PF64_MORIS</name>
<comment type="caution">
    <text evidence="1">The sequence shown here is derived from an EMBL/GenBank/DDBJ whole genome shotgun (WGS) entry which is preliminary data.</text>
</comment>
<organism evidence="1 2">
    <name type="scientific">Mortierella isabellina</name>
    <name type="common">Filamentous fungus</name>
    <name type="synonym">Umbelopsis isabellina</name>
    <dbReference type="NCBI Taxonomy" id="91625"/>
    <lineage>
        <taxon>Eukaryota</taxon>
        <taxon>Fungi</taxon>
        <taxon>Fungi incertae sedis</taxon>
        <taxon>Mucoromycota</taxon>
        <taxon>Mucoromycotina</taxon>
        <taxon>Umbelopsidomycetes</taxon>
        <taxon>Umbelopsidales</taxon>
        <taxon>Umbelopsidaceae</taxon>
        <taxon>Umbelopsis</taxon>
    </lineage>
</organism>
<accession>A0A8H7PF64</accession>
<dbReference type="EMBL" id="JAEPQZ010000016">
    <property type="protein sequence ID" value="KAG2172811.1"/>
    <property type="molecule type" value="Genomic_DNA"/>
</dbReference>
<sequence>MANRLEFSGMVLSSSFYMASKWVHINLIWRLSSSDEFIQVTTDIMQRLIDIVHSIIQQISYIIHNVFKAVTDIETIVRGNAFILYW</sequence>
<evidence type="ECO:0000313" key="1">
    <source>
        <dbReference type="EMBL" id="KAG2172811.1"/>
    </source>
</evidence>
<gene>
    <name evidence="1" type="ORF">INT43_000158</name>
</gene>
<dbReference type="AlphaFoldDB" id="A0A8H7PF64"/>
<protein>
    <submittedName>
        <fullName evidence="1">Uncharacterized protein</fullName>
    </submittedName>
</protein>
<keyword evidence="2" id="KW-1185">Reference proteome</keyword>
<evidence type="ECO:0000313" key="2">
    <source>
        <dbReference type="Proteomes" id="UP000654370"/>
    </source>
</evidence>
<proteinExistence type="predicted"/>
<reference evidence="1" key="1">
    <citation type="submission" date="2020-12" db="EMBL/GenBank/DDBJ databases">
        <title>Metabolic potential, ecology and presence of endohyphal bacteria is reflected in genomic diversity of Mucoromycotina.</title>
        <authorList>
            <person name="Muszewska A."/>
            <person name="Okrasinska A."/>
            <person name="Steczkiewicz K."/>
            <person name="Drgas O."/>
            <person name="Orlowska M."/>
            <person name="Perlinska-Lenart U."/>
            <person name="Aleksandrzak-Piekarczyk T."/>
            <person name="Szatraj K."/>
            <person name="Zielenkiewicz U."/>
            <person name="Pilsyk S."/>
            <person name="Malc E."/>
            <person name="Mieczkowski P."/>
            <person name="Kruszewska J.S."/>
            <person name="Biernat P."/>
            <person name="Pawlowska J."/>
        </authorList>
    </citation>
    <scope>NUCLEOTIDE SEQUENCE</scope>
    <source>
        <strain evidence="1">WA0000067209</strain>
    </source>
</reference>